<feature type="compositionally biased region" description="Basic residues" evidence="1">
    <location>
        <begin position="762"/>
        <end position="782"/>
    </location>
</feature>
<accession>A0A2Z6RKH3</accession>
<dbReference type="AlphaFoldDB" id="A0A2Z6RKH3"/>
<evidence type="ECO:0000313" key="2">
    <source>
        <dbReference type="EMBL" id="GBB98634.1"/>
    </source>
</evidence>
<evidence type="ECO:0000313" key="3">
    <source>
        <dbReference type="Proteomes" id="UP000247702"/>
    </source>
</evidence>
<name>A0A2Z6RKH3_9GLOM</name>
<reference evidence="2 3" key="1">
    <citation type="submission" date="2017-11" db="EMBL/GenBank/DDBJ databases">
        <title>The genome of Rhizophagus clarus HR1 reveals common genetic basis of auxotrophy among arbuscular mycorrhizal fungi.</title>
        <authorList>
            <person name="Kobayashi Y."/>
        </authorList>
    </citation>
    <scope>NUCLEOTIDE SEQUENCE [LARGE SCALE GENOMIC DNA]</scope>
    <source>
        <strain evidence="2 3">HR1</strain>
    </source>
</reference>
<dbReference type="Proteomes" id="UP000247702">
    <property type="component" value="Unassembled WGS sequence"/>
</dbReference>
<feature type="region of interest" description="Disordered" evidence="1">
    <location>
        <begin position="762"/>
        <end position="788"/>
    </location>
</feature>
<evidence type="ECO:0000256" key="1">
    <source>
        <dbReference type="SAM" id="MobiDB-lite"/>
    </source>
</evidence>
<keyword evidence="3" id="KW-1185">Reference proteome</keyword>
<comment type="caution">
    <text evidence="2">The sequence shown here is derived from an EMBL/GenBank/DDBJ whole genome shotgun (WGS) entry which is preliminary data.</text>
</comment>
<dbReference type="EMBL" id="BEXD01002538">
    <property type="protein sequence ID" value="GBB98634.1"/>
    <property type="molecule type" value="Genomic_DNA"/>
</dbReference>
<protein>
    <recommendedName>
        <fullName evidence="4">RNase H type-1 domain-containing protein</fullName>
    </recommendedName>
</protein>
<sequence>MAPLKKLFKHKFNLSTSTPNYVIYNSLFPYINDLFANQIKSQSSILTALFNTPILSPIALHKITYTLKELWLPSFPLSVIPYYNTLVRPTYLTRAIRLMNSYNINVLPNFDLVTLQGRYPIRQYIRDLDAKALKSMSKKRILYMDQLVSLSGYHLLTWDEVKIVNKNNYKGPKPKWFSHIEDNYTLSHHRRLVTPLQDIIVHNYNVIRPKVSQSSRDNNGKTIEQDNTYDTSITFYQHYIPTQLNTPHISNASRTPNSSHHAIYPCLGCHIREPNYRLGYKYTCLGSIKTSSCNIIKATPYNNNWIKNFDARHLPKSALLLNKPLHLIRLTSYNDYLNIFSSAPTLRNNNTNTTISFSDTSTSFSSSSSFQFDFSFISKCLLISPFYIDQFKNSLITFDSYRSFNFFTDGSLSHIGTPECRYGFGWIQVAPNTPRLQFQGCSCFSPSSTRAEIFSILMVLLSIPSYLREGEAHDGVVENDIADNLAKAGTLGNDPILINPRFLSTQLATIVWNGMAPIVSNVRKFCNTPTAAAEFTRLMNSSAYAPITNSITANLIDWDLTSKWIKHNPLDSPTCRKLAAIQAYKVKSATFQLPTLDKRQLFYPALYPKLTLLCPTCGQEPDSNDHIGQCVHSVNALFHILQKHYTTLIDALNSLPSDALIDNNFIHHITSHNFFPPPESTPATFITDVHRLLIHNFFPKPLTTLISQIIPRHTHIRNKIMLDLFSAIQQDIHDDIWNTHARNLHDFEKSVLNINKKDKKSYRSTFRSSKKKRSALTHKRPHGVAFPLNRNSYDVPNLASSSR</sequence>
<proteinExistence type="predicted"/>
<dbReference type="STRING" id="94130.A0A2Z6RKH3"/>
<gene>
    <name evidence="2" type="ORF">RclHR1_32820001</name>
</gene>
<evidence type="ECO:0008006" key="4">
    <source>
        <dbReference type="Google" id="ProtNLM"/>
    </source>
</evidence>
<organism evidence="2 3">
    <name type="scientific">Rhizophagus clarus</name>
    <dbReference type="NCBI Taxonomy" id="94130"/>
    <lineage>
        <taxon>Eukaryota</taxon>
        <taxon>Fungi</taxon>
        <taxon>Fungi incertae sedis</taxon>
        <taxon>Mucoromycota</taxon>
        <taxon>Glomeromycotina</taxon>
        <taxon>Glomeromycetes</taxon>
        <taxon>Glomerales</taxon>
        <taxon>Glomeraceae</taxon>
        <taxon>Rhizophagus</taxon>
    </lineage>
</organism>